<feature type="region of interest" description="Disordered" evidence="2">
    <location>
        <begin position="1"/>
        <end position="86"/>
    </location>
</feature>
<evidence type="ECO:0008006" key="5">
    <source>
        <dbReference type="Google" id="ProtNLM"/>
    </source>
</evidence>
<dbReference type="Pfam" id="PF04484">
    <property type="entry name" value="QWRF"/>
    <property type="match status" value="1"/>
</dbReference>
<name>A0A445A577_ARAHY</name>
<dbReference type="PANTHER" id="PTHR31807">
    <property type="entry name" value="AUGMIN FAMILY MEMBER"/>
    <property type="match status" value="1"/>
</dbReference>
<feature type="compositionally biased region" description="Low complexity" evidence="2">
    <location>
        <begin position="9"/>
        <end position="21"/>
    </location>
</feature>
<feature type="compositionally biased region" description="Polar residues" evidence="2">
    <location>
        <begin position="159"/>
        <end position="168"/>
    </location>
</feature>
<gene>
    <name evidence="3" type="ORF">Ahy_B03g066923</name>
</gene>
<organism evidence="3 4">
    <name type="scientific">Arachis hypogaea</name>
    <name type="common">Peanut</name>
    <dbReference type="NCBI Taxonomy" id="3818"/>
    <lineage>
        <taxon>Eukaryota</taxon>
        <taxon>Viridiplantae</taxon>
        <taxon>Streptophyta</taxon>
        <taxon>Embryophyta</taxon>
        <taxon>Tracheophyta</taxon>
        <taxon>Spermatophyta</taxon>
        <taxon>Magnoliopsida</taxon>
        <taxon>eudicotyledons</taxon>
        <taxon>Gunneridae</taxon>
        <taxon>Pentapetalae</taxon>
        <taxon>rosids</taxon>
        <taxon>fabids</taxon>
        <taxon>Fabales</taxon>
        <taxon>Fabaceae</taxon>
        <taxon>Papilionoideae</taxon>
        <taxon>50 kb inversion clade</taxon>
        <taxon>dalbergioids sensu lato</taxon>
        <taxon>Dalbergieae</taxon>
        <taxon>Pterocarpus clade</taxon>
        <taxon>Arachis</taxon>
    </lineage>
</organism>
<feature type="compositionally biased region" description="Basic and acidic residues" evidence="2">
    <location>
        <begin position="43"/>
        <end position="55"/>
    </location>
</feature>
<comment type="caution">
    <text evidence="3">The sequence shown here is derived from an EMBL/GenBank/DDBJ whole genome shotgun (WGS) entry which is preliminary data.</text>
</comment>
<feature type="region of interest" description="Disordered" evidence="2">
    <location>
        <begin position="148"/>
        <end position="185"/>
    </location>
</feature>
<comment type="similarity">
    <text evidence="1">Belongs to the QWRF family.</text>
</comment>
<reference evidence="3 4" key="1">
    <citation type="submission" date="2019-01" db="EMBL/GenBank/DDBJ databases">
        <title>Sequencing of cultivated peanut Arachis hypogaea provides insights into genome evolution and oil improvement.</title>
        <authorList>
            <person name="Chen X."/>
        </authorList>
    </citation>
    <scope>NUCLEOTIDE SEQUENCE [LARGE SCALE GENOMIC DNA]</scope>
    <source>
        <strain evidence="4">cv. Fuhuasheng</strain>
        <tissue evidence="3">Leaves</tissue>
    </source>
</reference>
<dbReference type="Proteomes" id="UP000289738">
    <property type="component" value="Chromosome B03"/>
</dbReference>
<dbReference type="EMBL" id="SDMP01000013">
    <property type="protein sequence ID" value="RYR21614.1"/>
    <property type="molecule type" value="Genomic_DNA"/>
</dbReference>
<dbReference type="AlphaFoldDB" id="A0A445A577"/>
<dbReference type="PANTHER" id="PTHR31807:SF31">
    <property type="entry name" value="QWRF MOTIF PROTEIN (DUF566)-RELATED"/>
    <property type="match status" value="1"/>
</dbReference>
<dbReference type="GO" id="GO:0005880">
    <property type="term" value="C:nuclear microtubule"/>
    <property type="evidence" value="ECO:0007669"/>
    <property type="project" value="TreeGrafter"/>
</dbReference>
<dbReference type="GO" id="GO:0005737">
    <property type="term" value="C:cytoplasm"/>
    <property type="evidence" value="ECO:0007669"/>
    <property type="project" value="TreeGrafter"/>
</dbReference>
<protein>
    <recommendedName>
        <fullName evidence="5">QWRF motif-containing protein</fullName>
    </recommendedName>
</protein>
<feature type="region of interest" description="Disordered" evidence="2">
    <location>
        <begin position="104"/>
        <end position="126"/>
    </location>
</feature>
<evidence type="ECO:0000313" key="3">
    <source>
        <dbReference type="EMBL" id="RYR21614.1"/>
    </source>
</evidence>
<feature type="compositionally biased region" description="Low complexity" evidence="2">
    <location>
        <begin position="61"/>
        <end position="70"/>
    </location>
</feature>
<evidence type="ECO:0000313" key="4">
    <source>
        <dbReference type="Proteomes" id="UP000289738"/>
    </source>
</evidence>
<sequence>MYKKKTSDLTDSVTSSSSVSVHPKNRKVVTSRFMSSPSLADHITNDRFRDREHHKPTNINTSSTSTFSFTRQKSSKNHANNVFSKEKDGPSFAASLRNIANFASSSPSTAISSPSSSSSSVKKQSSNDALCIGPARLSLDENALYKKSLSSSRRDHQDYYSNVSNSVESEPGYFNSPSRTTSSRKLGREVPSKYMVMTTTDAASFDESMLSTAKNKNTMLQKSSSIKRVNSLINGYKSSMSQWALSPGRSGSPTMCVDKKDKLPSSFSSLRPQRNNKSVEKILSMGFDLFRTKKSSSSSSNTSEDLHFLRLLDNRFMQWRFANARAQVVNENLTQTVQSNLICALDGLTKLRNSVMQKKIQLEREKLRMKLNLVLRSQVSIIKLYHKSEFPKCNILIN</sequence>
<evidence type="ECO:0000256" key="2">
    <source>
        <dbReference type="SAM" id="MobiDB-lite"/>
    </source>
</evidence>
<dbReference type="GO" id="GO:0008017">
    <property type="term" value="F:microtubule binding"/>
    <property type="evidence" value="ECO:0007669"/>
    <property type="project" value="TreeGrafter"/>
</dbReference>
<dbReference type="GO" id="GO:0051225">
    <property type="term" value="P:spindle assembly"/>
    <property type="evidence" value="ECO:0007669"/>
    <property type="project" value="TreeGrafter"/>
</dbReference>
<evidence type="ECO:0000256" key="1">
    <source>
        <dbReference type="ARBA" id="ARBA00010016"/>
    </source>
</evidence>
<dbReference type="InterPro" id="IPR007573">
    <property type="entry name" value="QWRF"/>
</dbReference>
<proteinExistence type="inferred from homology"/>
<accession>A0A445A577</accession>
<keyword evidence="4" id="KW-1185">Reference proteome</keyword>
<feature type="compositionally biased region" description="Polar residues" evidence="2">
    <location>
        <begin position="175"/>
        <end position="184"/>
    </location>
</feature>
<dbReference type="STRING" id="3818.A0A445A577"/>